<evidence type="ECO:0000259" key="12">
    <source>
        <dbReference type="Pfam" id="PF03007"/>
    </source>
</evidence>
<keyword evidence="8" id="KW-0443">Lipid metabolism</keyword>
<feature type="domain" description="O-acyltransferase WSD1-like N-terminal" evidence="12">
    <location>
        <begin position="14"/>
        <end position="249"/>
    </location>
</feature>
<dbReference type="InterPro" id="IPR004255">
    <property type="entry name" value="O-acyltransferase_WSD1_N"/>
</dbReference>
<evidence type="ECO:0000313" key="15">
    <source>
        <dbReference type="Proteomes" id="UP000754710"/>
    </source>
</evidence>
<evidence type="ECO:0000256" key="4">
    <source>
        <dbReference type="ARBA" id="ARBA00013244"/>
    </source>
</evidence>
<evidence type="ECO:0000256" key="3">
    <source>
        <dbReference type="ARBA" id="ARBA00009587"/>
    </source>
</evidence>
<dbReference type="PANTHER" id="PTHR31650:SF1">
    <property type="entry name" value="WAX ESTER SYNTHASE_DIACYLGLYCEROL ACYLTRANSFERASE 4-RELATED"/>
    <property type="match status" value="1"/>
</dbReference>
<feature type="compositionally biased region" description="Pro residues" evidence="11">
    <location>
        <begin position="165"/>
        <end position="179"/>
    </location>
</feature>
<evidence type="ECO:0000256" key="2">
    <source>
        <dbReference type="ARBA" id="ARBA00005189"/>
    </source>
</evidence>
<accession>A0ABS7RLX7</accession>
<keyword evidence="15" id="KW-1185">Reference proteome</keyword>
<dbReference type="EMBL" id="JAIEZQ010000002">
    <property type="protein sequence ID" value="MBY9074860.1"/>
    <property type="molecule type" value="Genomic_DNA"/>
</dbReference>
<keyword evidence="6" id="KW-0808">Transferase</keyword>
<evidence type="ECO:0000313" key="14">
    <source>
        <dbReference type="EMBL" id="MBY9074860.1"/>
    </source>
</evidence>
<evidence type="ECO:0000259" key="13">
    <source>
        <dbReference type="Pfam" id="PF06974"/>
    </source>
</evidence>
<evidence type="ECO:0000256" key="9">
    <source>
        <dbReference type="ARBA" id="ARBA00023315"/>
    </source>
</evidence>
<keyword evidence="5" id="KW-0444">Lipid biosynthesis</keyword>
<dbReference type="InterPro" id="IPR045034">
    <property type="entry name" value="O-acyltransferase_WSD1-like"/>
</dbReference>
<feature type="domain" description="O-acyltransferase WSD1 C-terminal" evidence="13">
    <location>
        <begin position="292"/>
        <end position="428"/>
    </location>
</feature>
<evidence type="ECO:0000256" key="1">
    <source>
        <dbReference type="ARBA" id="ARBA00004771"/>
    </source>
</evidence>
<dbReference type="InterPro" id="IPR009721">
    <property type="entry name" value="O-acyltransferase_WSD1_C"/>
</dbReference>
<organism evidence="14 15">
    <name type="scientific">Nocardioides jiangsuensis</name>
    <dbReference type="NCBI Taxonomy" id="2866161"/>
    <lineage>
        <taxon>Bacteria</taxon>
        <taxon>Bacillati</taxon>
        <taxon>Actinomycetota</taxon>
        <taxon>Actinomycetes</taxon>
        <taxon>Propionibacteriales</taxon>
        <taxon>Nocardioidaceae</taxon>
        <taxon>Nocardioides</taxon>
    </lineage>
</organism>
<comment type="pathway">
    <text evidence="1">Glycerolipid metabolism; triacylglycerol biosynthesis.</text>
</comment>
<dbReference type="InterPro" id="IPR023213">
    <property type="entry name" value="CAT-like_dom_sf"/>
</dbReference>
<protein>
    <recommendedName>
        <fullName evidence="4">diacylglycerol O-acyltransferase</fullName>
        <ecNumber evidence="4">2.3.1.20</ecNumber>
    </recommendedName>
</protein>
<dbReference type="Pfam" id="PF03007">
    <property type="entry name" value="WS_DGAT_cat"/>
    <property type="match status" value="1"/>
</dbReference>
<sequence>MTANPTRTPLGIEDARILALESGPIRGHTLKVLVLRAADSELSVAELRAQMADRLQGQRHWTERLVPAPEAPSRLAWQEDPEFDIGRQVGVWPTQGPVDDVALAGCVAEIMMAPLDRGGPLWRVDVIPRLADGGAALVWKVHHCLADGLTIMRAGPRLVWTEQGGPPPVPRQRRPPAPGAPAQLTAGARLARVFGYRGLMIREFRRVWGLSPLAGEVGPDRVTAFAQCRLDELHALGKAVGPEVTVNDVLLSIVTGALRRWLEDRGGAATRALKVQVPVSMHAEDGLGDTAGNRDSFLLFRLPVGERDPVARVRAVARATGRRKNRHDARAIYALRESLSHAPPRVRHHLQHVVQGSHEYSLSISNVPGPRGPIQVLDRHVEALYSFAELAPHHGLRIAAVSLEGSLFIGFLADRHLFPDLDGLAAGVPVEVGELRTRLRVA</sequence>
<evidence type="ECO:0000256" key="11">
    <source>
        <dbReference type="SAM" id="MobiDB-lite"/>
    </source>
</evidence>
<dbReference type="Gene3D" id="3.30.559.10">
    <property type="entry name" value="Chloramphenicol acetyltransferase-like domain"/>
    <property type="match status" value="1"/>
</dbReference>
<evidence type="ECO:0000256" key="10">
    <source>
        <dbReference type="ARBA" id="ARBA00048109"/>
    </source>
</evidence>
<keyword evidence="9" id="KW-0012">Acyltransferase</keyword>
<reference evidence="14 15" key="1">
    <citation type="submission" date="2021-08" db="EMBL/GenBank/DDBJ databases">
        <title>Nocardioides bacterium WL0053 sp. nov., isolated from the sediment.</title>
        <authorList>
            <person name="Wang L."/>
            <person name="Zhang D."/>
            <person name="Zhang A."/>
        </authorList>
    </citation>
    <scope>NUCLEOTIDE SEQUENCE [LARGE SCALE GENOMIC DNA]</scope>
    <source>
        <strain evidence="14 15">WL0053</strain>
    </source>
</reference>
<dbReference type="Proteomes" id="UP000754710">
    <property type="component" value="Unassembled WGS sequence"/>
</dbReference>
<comment type="caution">
    <text evidence="14">The sequence shown here is derived from an EMBL/GenBank/DDBJ whole genome shotgun (WGS) entry which is preliminary data.</text>
</comment>
<comment type="similarity">
    <text evidence="3">Belongs to the long-chain O-acyltransferase family.</text>
</comment>
<gene>
    <name evidence="14" type="ORF">K1X13_08510</name>
</gene>
<evidence type="ECO:0000256" key="6">
    <source>
        <dbReference type="ARBA" id="ARBA00022679"/>
    </source>
</evidence>
<dbReference type="EC" id="2.3.1.20" evidence="4"/>
<dbReference type="PANTHER" id="PTHR31650">
    <property type="entry name" value="O-ACYLTRANSFERASE (WSD1-LIKE) FAMILY PROTEIN"/>
    <property type="match status" value="1"/>
</dbReference>
<evidence type="ECO:0000256" key="7">
    <source>
        <dbReference type="ARBA" id="ARBA00022798"/>
    </source>
</evidence>
<evidence type="ECO:0000256" key="5">
    <source>
        <dbReference type="ARBA" id="ARBA00022516"/>
    </source>
</evidence>
<evidence type="ECO:0000256" key="8">
    <source>
        <dbReference type="ARBA" id="ARBA00023098"/>
    </source>
</evidence>
<keyword evidence="7" id="KW-0319">Glycerol metabolism</keyword>
<proteinExistence type="inferred from homology"/>
<dbReference type="RefSeq" id="WP_221024677.1">
    <property type="nucleotide sequence ID" value="NZ_JAIEZQ010000002.1"/>
</dbReference>
<dbReference type="Pfam" id="PF06974">
    <property type="entry name" value="WS_DGAT_C"/>
    <property type="match status" value="1"/>
</dbReference>
<feature type="region of interest" description="Disordered" evidence="11">
    <location>
        <begin position="161"/>
        <end position="181"/>
    </location>
</feature>
<comment type="catalytic activity">
    <reaction evidence="10">
        <text>an acyl-CoA + a 1,2-diacyl-sn-glycerol = a triacyl-sn-glycerol + CoA</text>
        <dbReference type="Rhea" id="RHEA:10868"/>
        <dbReference type="ChEBI" id="CHEBI:17815"/>
        <dbReference type="ChEBI" id="CHEBI:57287"/>
        <dbReference type="ChEBI" id="CHEBI:58342"/>
        <dbReference type="ChEBI" id="CHEBI:64615"/>
        <dbReference type="EC" id="2.3.1.20"/>
    </reaction>
</comment>
<dbReference type="SUPFAM" id="SSF52777">
    <property type="entry name" value="CoA-dependent acyltransferases"/>
    <property type="match status" value="1"/>
</dbReference>
<name>A0ABS7RLX7_9ACTN</name>
<comment type="pathway">
    <text evidence="2">Lipid metabolism.</text>
</comment>